<protein>
    <submittedName>
        <fullName evidence="3">M81 family metallopeptidase</fullName>
    </submittedName>
</protein>
<keyword evidence="4" id="KW-1185">Reference proteome</keyword>
<dbReference type="EMBL" id="JACXIZ010000060">
    <property type="protein sequence ID" value="MBD2848286.1"/>
    <property type="molecule type" value="Genomic_DNA"/>
</dbReference>
<evidence type="ECO:0000259" key="2">
    <source>
        <dbReference type="Pfam" id="PF07364"/>
    </source>
</evidence>
<accession>A0A927BYL8</accession>
<sequence>MRIAVAGIVHETNSFAPGTTRLEDFRGEWVSGEEDFAERYRDTRTSMGGVLDAAQTQACRLLPGLYTSTTPSAMVEAEAAERLLEALVDSVDERAQGLVLIMHGAMVSSQYMDPEGEALRRLRARFGADFPIVMTLDLHANISSEMAGLADAIVGYDTYPHVDMYERAVEATELLVRTLRGEIAPQSAYAHARMLVVPQAMLTAEGAMCDLMQQAFEAEHRPGVLNVTVAGGFPYSDVAFAGMSFVVTTDGDRALAQRCAAELAAYAWERRAAFTIDCVPPQQAIAEALSHAEGTVVLCEGADNVGGGAPGDATHVLACLTEVPAPALSVICDPAAAAAAFAAGVGGRFDGAVGGRSDRLHGDPVRLTGTVRLLSDGAYTHVGPYMTGQRAHMGRTAIVQCGRLTVVLTSLRTAPWDLGHVRSLGLWPADFRIIVAKSAIAWRTAFGAFAAASIQVDSPGCCTANLNHFSYRRLVRPIDPLDAEFVPTASSNSLISHTNGDFEEGL</sequence>
<reference evidence="3" key="1">
    <citation type="submission" date="2020-09" db="EMBL/GenBank/DDBJ databases">
        <title>A novel bacterium of genus Paenibacillus, isolated from South China Sea.</title>
        <authorList>
            <person name="Huang H."/>
            <person name="Mo K."/>
            <person name="Hu Y."/>
        </authorList>
    </citation>
    <scope>NUCLEOTIDE SEQUENCE</scope>
    <source>
        <strain evidence="3">IB182496</strain>
    </source>
</reference>
<dbReference type="Proteomes" id="UP000621560">
    <property type="component" value="Unassembled WGS sequence"/>
</dbReference>
<organism evidence="3 4">
    <name type="scientific">Paenibacillus sabuli</name>
    <dbReference type="NCBI Taxonomy" id="2772509"/>
    <lineage>
        <taxon>Bacteria</taxon>
        <taxon>Bacillati</taxon>
        <taxon>Bacillota</taxon>
        <taxon>Bacilli</taxon>
        <taxon>Bacillales</taxon>
        <taxon>Paenibacillaceae</taxon>
        <taxon>Paenibacillus</taxon>
    </lineage>
</organism>
<feature type="domain" description="Microcystin LR degradation protein MlrC C-terminal" evidence="1">
    <location>
        <begin position="302"/>
        <end position="473"/>
    </location>
</feature>
<dbReference type="InterPro" id="IPR010799">
    <property type="entry name" value="MlrC_C"/>
</dbReference>
<dbReference type="PIRSF" id="PIRSF012702">
    <property type="entry name" value="UCP012702"/>
    <property type="match status" value="1"/>
</dbReference>
<dbReference type="Pfam" id="PF07171">
    <property type="entry name" value="MlrC_C"/>
    <property type="match status" value="1"/>
</dbReference>
<gene>
    <name evidence="3" type="ORF">IDH44_24080</name>
</gene>
<proteinExistence type="predicted"/>
<dbReference type="InterPro" id="IPR009197">
    <property type="entry name" value="MlrC"/>
</dbReference>
<feature type="domain" description="Microcystin LR degradation protein MlrC N-terminal" evidence="2">
    <location>
        <begin position="2"/>
        <end position="289"/>
    </location>
</feature>
<comment type="caution">
    <text evidence="3">The sequence shown here is derived from an EMBL/GenBank/DDBJ whole genome shotgun (WGS) entry which is preliminary data.</text>
</comment>
<dbReference type="Pfam" id="PF07364">
    <property type="entry name" value="DUF1485"/>
    <property type="match status" value="1"/>
</dbReference>
<name>A0A927BYL8_9BACL</name>
<dbReference type="InterPro" id="IPR015995">
    <property type="entry name" value="MlrC_N"/>
</dbReference>
<evidence type="ECO:0000313" key="4">
    <source>
        <dbReference type="Proteomes" id="UP000621560"/>
    </source>
</evidence>
<dbReference type="AlphaFoldDB" id="A0A927BYL8"/>
<evidence type="ECO:0000313" key="3">
    <source>
        <dbReference type="EMBL" id="MBD2848286.1"/>
    </source>
</evidence>
<evidence type="ECO:0000259" key="1">
    <source>
        <dbReference type="Pfam" id="PF07171"/>
    </source>
</evidence>